<feature type="transmembrane region" description="Helical" evidence="3">
    <location>
        <begin position="60"/>
        <end position="80"/>
    </location>
</feature>
<dbReference type="InterPro" id="IPR011701">
    <property type="entry name" value="MFS"/>
</dbReference>
<feature type="transmembrane region" description="Helical" evidence="3">
    <location>
        <begin position="34"/>
        <end position="54"/>
    </location>
</feature>
<dbReference type="Gene3D" id="1.20.1250.20">
    <property type="entry name" value="MFS general substrate transporter like domains"/>
    <property type="match status" value="1"/>
</dbReference>
<feature type="transmembrane region" description="Helical" evidence="3">
    <location>
        <begin position="107"/>
        <end position="125"/>
    </location>
</feature>
<feature type="transmembrane region" description="Helical" evidence="3">
    <location>
        <begin position="137"/>
        <end position="154"/>
    </location>
</feature>
<dbReference type="AlphaFoldDB" id="A0A5N7BX12"/>
<dbReference type="InterPro" id="IPR036259">
    <property type="entry name" value="MFS_trans_sf"/>
</dbReference>
<dbReference type="OrthoDB" id="6499973at2759"/>
<feature type="transmembrane region" description="Helical" evidence="3">
    <location>
        <begin position="218"/>
        <end position="241"/>
    </location>
</feature>
<dbReference type="PANTHER" id="PTHR11360:SF281">
    <property type="entry name" value="ASPYRIDONES EFFLUX PROTEIN APDF-RELATED"/>
    <property type="match status" value="1"/>
</dbReference>
<dbReference type="GO" id="GO:0016020">
    <property type="term" value="C:membrane"/>
    <property type="evidence" value="ECO:0007669"/>
    <property type="project" value="UniProtKB-SubCell"/>
</dbReference>
<evidence type="ECO:0000313" key="4">
    <source>
        <dbReference type="EMBL" id="KAE8386366.1"/>
    </source>
</evidence>
<dbReference type="SUPFAM" id="SSF103473">
    <property type="entry name" value="MFS general substrate transporter"/>
    <property type="match status" value="1"/>
</dbReference>
<dbReference type="Pfam" id="PF07690">
    <property type="entry name" value="MFS_1"/>
    <property type="match status" value="1"/>
</dbReference>
<dbReference type="PANTHER" id="PTHR11360">
    <property type="entry name" value="MONOCARBOXYLATE TRANSPORTER"/>
    <property type="match status" value="1"/>
</dbReference>
<feature type="transmembrane region" description="Helical" evidence="3">
    <location>
        <begin position="253"/>
        <end position="276"/>
    </location>
</feature>
<dbReference type="InterPro" id="IPR050327">
    <property type="entry name" value="Proton-linked_MCT"/>
</dbReference>
<comment type="subcellular location">
    <subcellularLocation>
        <location evidence="1">Membrane</location>
        <topology evidence="1">Multi-pass membrane protein</topology>
    </subcellularLocation>
</comment>
<feature type="transmembrane region" description="Helical" evidence="3">
    <location>
        <begin position="288"/>
        <end position="312"/>
    </location>
</feature>
<gene>
    <name evidence="4" type="ORF">BDV23DRAFT_175536</name>
</gene>
<comment type="similarity">
    <text evidence="2">Belongs to the major facilitator superfamily. Monocarboxylate porter (TC 2.A.1.13) family.</text>
</comment>
<dbReference type="EMBL" id="ML735313">
    <property type="protein sequence ID" value="KAE8386366.1"/>
    <property type="molecule type" value="Genomic_DNA"/>
</dbReference>
<dbReference type="Proteomes" id="UP000326877">
    <property type="component" value="Unassembled WGS sequence"/>
</dbReference>
<evidence type="ECO:0000256" key="3">
    <source>
        <dbReference type="SAM" id="Phobius"/>
    </source>
</evidence>
<protein>
    <submittedName>
        <fullName evidence="4">Major facilitator superfamily domain-containing protein</fullName>
    </submittedName>
</protein>
<reference evidence="4" key="1">
    <citation type="submission" date="2019-04" db="EMBL/GenBank/DDBJ databases">
        <title>Friends and foes A comparative genomics studyof 23 Aspergillus species from section Flavi.</title>
        <authorList>
            <consortium name="DOE Joint Genome Institute"/>
            <person name="Kjaerbolling I."/>
            <person name="Vesth T."/>
            <person name="Frisvad J.C."/>
            <person name="Nybo J.L."/>
            <person name="Theobald S."/>
            <person name="Kildgaard S."/>
            <person name="Isbrandt T."/>
            <person name="Kuo A."/>
            <person name="Sato A."/>
            <person name="Lyhne E.K."/>
            <person name="Kogle M.E."/>
            <person name="Wiebenga A."/>
            <person name="Kun R.S."/>
            <person name="Lubbers R.J."/>
            <person name="Makela M.R."/>
            <person name="Barry K."/>
            <person name="Chovatia M."/>
            <person name="Clum A."/>
            <person name="Daum C."/>
            <person name="Haridas S."/>
            <person name="He G."/>
            <person name="LaButti K."/>
            <person name="Lipzen A."/>
            <person name="Mondo S."/>
            <person name="Riley R."/>
            <person name="Salamov A."/>
            <person name="Simmons B.A."/>
            <person name="Magnuson J.K."/>
            <person name="Henrissat B."/>
            <person name="Mortensen U.H."/>
            <person name="Larsen T.O."/>
            <person name="Devries R.P."/>
            <person name="Grigoriev I.V."/>
            <person name="Machida M."/>
            <person name="Baker S.E."/>
            <person name="Andersen M.R."/>
        </authorList>
    </citation>
    <scope>NUCLEOTIDE SEQUENCE [LARGE SCALE GENOMIC DNA]</scope>
    <source>
        <strain evidence="4">IBT 14317</strain>
    </source>
</reference>
<evidence type="ECO:0000256" key="2">
    <source>
        <dbReference type="ARBA" id="ARBA00006727"/>
    </source>
</evidence>
<organism evidence="4">
    <name type="scientific">Petromyces alliaceus</name>
    <name type="common">Aspergillus alliaceus</name>
    <dbReference type="NCBI Taxonomy" id="209559"/>
    <lineage>
        <taxon>Eukaryota</taxon>
        <taxon>Fungi</taxon>
        <taxon>Dikarya</taxon>
        <taxon>Ascomycota</taxon>
        <taxon>Pezizomycotina</taxon>
        <taxon>Eurotiomycetes</taxon>
        <taxon>Eurotiomycetidae</taxon>
        <taxon>Eurotiales</taxon>
        <taxon>Aspergillaceae</taxon>
        <taxon>Aspergillus</taxon>
        <taxon>Aspergillus subgen. Circumdati</taxon>
    </lineage>
</organism>
<keyword evidence="3" id="KW-0472">Membrane</keyword>
<keyword evidence="3" id="KW-0812">Transmembrane</keyword>
<evidence type="ECO:0000256" key="1">
    <source>
        <dbReference type="ARBA" id="ARBA00004141"/>
    </source>
</evidence>
<proteinExistence type="inferred from homology"/>
<name>A0A5N7BX12_PETAA</name>
<accession>A0A5N7BX12</accession>
<keyword evidence="3" id="KW-1133">Transmembrane helix</keyword>
<dbReference type="GO" id="GO:0022857">
    <property type="term" value="F:transmembrane transporter activity"/>
    <property type="evidence" value="ECO:0007669"/>
    <property type="project" value="InterPro"/>
</dbReference>
<sequence length="315" mass="33950">MFCTLGYVNSRRVYQAYYETHQLHNVSRSSIARIGSLQACFIFSGGLIGAPLFHRYGGKHWSMFLFLFIFFMTSLCREFYQFMLAQGILGGLANGYTMAPSMAATRLTGSSIGGVILPIALNRMLNNTNLGFGWSDRVVAFIVTGILIPACIPIKARLPPRKSQFLLPSASKDAQYSLLVTCYCTSDRLGRLNILCAPGISSGILTLCWQRVQGNSGIIMFTAIYGFCPGAMISGSSVSLASCSKDPKNIGTFMGMGIAFGGVAALIGPPISGALYDQYENLDQVSTFYGVVCLFGGILVLLTKIVAGYAILSKT</sequence>